<comment type="caution">
    <text evidence="2">The sequence shown here is derived from an EMBL/GenBank/DDBJ whole genome shotgun (WGS) entry which is preliminary data.</text>
</comment>
<gene>
    <name evidence="2" type="ORF">GQ466_27175</name>
</gene>
<dbReference type="OrthoDB" id="3267958at2"/>
<accession>A0A6I4WJ25</accession>
<dbReference type="EMBL" id="WUTW01000008">
    <property type="protein sequence ID" value="MXQ67706.1"/>
    <property type="molecule type" value="Genomic_DNA"/>
</dbReference>
<protein>
    <submittedName>
        <fullName evidence="2">Uncharacterized protein</fullName>
    </submittedName>
</protein>
<keyword evidence="3" id="KW-1185">Reference proteome</keyword>
<keyword evidence="1" id="KW-0732">Signal</keyword>
<organism evidence="2 3">
    <name type="scientific">Actinomadura rayongensis</name>
    <dbReference type="NCBI Taxonomy" id="1429076"/>
    <lineage>
        <taxon>Bacteria</taxon>
        <taxon>Bacillati</taxon>
        <taxon>Actinomycetota</taxon>
        <taxon>Actinomycetes</taxon>
        <taxon>Streptosporangiales</taxon>
        <taxon>Thermomonosporaceae</taxon>
        <taxon>Actinomadura</taxon>
    </lineage>
</organism>
<evidence type="ECO:0000313" key="2">
    <source>
        <dbReference type="EMBL" id="MXQ67706.1"/>
    </source>
</evidence>
<evidence type="ECO:0000313" key="3">
    <source>
        <dbReference type="Proteomes" id="UP000431901"/>
    </source>
</evidence>
<feature type="signal peptide" evidence="1">
    <location>
        <begin position="1"/>
        <end position="23"/>
    </location>
</feature>
<dbReference type="RefSeq" id="WP_161105892.1">
    <property type="nucleotide sequence ID" value="NZ_JBHLYI010000011.1"/>
</dbReference>
<evidence type="ECO:0000256" key="1">
    <source>
        <dbReference type="SAM" id="SignalP"/>
    </source>
</evidence>
<dbReference type="AlphaFoldDB" id="A0A6I4WJ25"/>
<proteinExistence type="predicted"/>
<dbReference type="Proteomes" id="UP000431901">
    <property type="component" value="Unassembled WGS sequence"/>
</dbReference>
<sequence length="334" mass="35179">MTAASLSVATWAADMLGAIAARAAVQAADLHAQVDAGGAVEPQWEDLAPAVADVVTAAQNSAALVALAYLEEHAQACGAGPAPGPYLSPRAVMGRTSAGYDLARVLAGLVGTMRRRIAAGEPPGAAWSATLPRLGRMVRSEVADAHREYLSGSLSLDDRVIGYERLVTLPACGRCLVLAGKRYVFSEGFRRHPGCAGCTHVPVYHLAGRGEVGGVPAAHRPSALFGEMTPEQQLAAMRGNPEAVEAVRQGVSVSAVVQGQTRRKFSIRTSEQALARSLGFQDPADLTVHHAGRPKRSLAWLRARYGTDPARLRTELARNGWLTESLHLSPGGFT</sequence>
<name>A0A6I4WJ25_9ACTN</name>
<feature type="chain" id="PRO_5039372367" evidence="1">
    <location>
        <begin position="24"/>
        <end position="334"/>
    </location>
</feature>
<reference evidence="2 3" key="1">
    <citation type="submission" date="2019-12" db="EMBL/GenBank/DDBJ databases">
        <title>Nocardia macrotermitis sp. nov. and Nocardia aurantia sp. nov., isolated from the gut of the fungus growing-termite Macrotermes natalensis.</title>
        <authorList>
            <person name="Christine B."/>
            <person name="Rene B."/>
        </authorList>
    </citation>
    <scope>NUCLEOTIDE SEQUENCE [LARGE SCALE GENOMIC DNA]</scope>
    <source>
        <strain evidence="2 3">DSM 102126</strain>
    </source>
</reference>